<keyword evidence="2 6" id="KW-0812">Transmembrane</keyword>
<sequence length="269" mass="29180">MNATAIGWDRTVLELKMYFREKEAVFFSFVFPILMLSMFATIFGDQFAKGDTADAGVNAARFFLPGMVAAGVMLTSFQSIALSVAVERDDGTLKRLRSTPMPPVAYFLGKIGLVASTSLAQFALLILVAKVGFGVQLPTSAASWATFGWVFLLGVATGTVLGIAYSSLASSSRSVGAIVIAPTLILQFISGVYFAFTDLPDWLKQVASVFPLKWIAQGMRSVFFPDDWQAQEMAGTWEHGRTALVLGAWLLAGLVICARTFRWTKRGTT</sequence>
<dbReference type="InterPro" id="IPR051784">
    <property type="entry name" value="Nod_factor_ABC_transporter"/>
</dbReference>
<dbReference type="PIRSF" id="PIRSF006648">
    <property type="entry name" value="DrrB"/>
    <property type="match status" value="1"/>
</dbReference>
<evidence type="ECO:0000313" key="8">
    <source>
        <dbReference type="EMBL" id="XBO45090.1"/>
    </source>
</evidence>
<dbReference type="PROSITE" id="PS51012">
    <property type="entry name" value="ABC_TM2"/>
    <property type="match status" value="1"/>
</dbReference>
<reference evidence="8" key="1">
    <citation type="submission" date="2024-05" db="EMBL/GenBank/DDBJ databases">
        <authorList>
            <person name="Kim S."/>
            <person name="Heo J."/>
            <person name="Choi H."/>
            <person name="Choi Y."/>
            <person name="Kwon S.-W."/>
            <person name="Kim Y."/>
        </authorList>
    </citation>
    <scope>NUCLEOTIDE SEQUENCE</scope>
    <source>
        <strain evidence="8">KACC 23699</strain>
    </source>
</reference>
<comment type="subcellular location">
    <subcellularLocation>
        <location evidence="6">Cell membrane</location>
        <topology evidence="6">Multi-pass membrane protein</topology>
    </subcellularLocation>
    <subcellularLocation>
        <location evidence="1">Membrane</location>
        <topology evidence="1">Multi-pass membrane protein</topology>
    </subcellularLocation>
</comment>
<evidence type="ECO:0000256" key="4">
    <source>
        <dbReference type="ARBA" id="ARBA00023136"/>
    </source>
</evidence>
<dbReference type="AlphaFoldDB" id="A0AAU7JXM9"/>
<dbReference type="EMBL" id="CP157483">
    <property type="protein sequence ID" value="XBO45090.1"/>
    <property type="molecule type" value="Genomic_DNA"/>
</dbReference>
<feature type="transmembrane region" description="Helical" evidence="6">
    <location>
        <begin position="107"/>
        <end position="129"/>
    </location>
</feature>
<evidence type="ECO:0000259" key="7">
    <source>
        <dbReference type="PROSITE" id="PS51012"/>
    </source>
</evidence>
<feature type="transmembrane region" description="Helical" evidence="6">
    <location>
        <begin position="243"/>
        <end position="261"/>
    </location>
</feature>
<organism evidence="8">
    <name type="scientific">Pedococcus sp. KACC 23699</name>
    <dbReference type="NCBI Taxonomy" id="3149228"/>
    <lineage>
        <taxon>Bacteria</taxon>
        <taxon>Bacillati</taxon>
        <taxon>Actinomycetota</taxon>
        <taxon>Actinomycetes</taxon>
        <taxon>Micrococcales</taxon>
        <taxon>Intrasporangiaceae</taxon>
        <taxon>Pedococcus</taxon>
    </lineage>
</organism>
<comment type="similarity">
    <text evidence="6">Belongs to the ABC-2 integral membrane protein family.</text>
</comment>
<keyword evidence="6" id="KW-1003">Cell membrane</keyword>
<dbReference type="InterPro" id="IPR047817">
    <property type="entry name" value="ABC2_TM_bact-type"/>
</dbReference>
<dbReference type="Pfam" id="PF01061">
    <property type="entry name" value="ABC2_membrane"/>
    <property type="match status" value="1"/>
</dbReference>
<evidence type="ECO:0000256" key="6">
    <source>
        <dbReference type="RuleBase" id="RU361157"/>
    </source>
</evidence>
<dbReference type="InterPro" id="IPR000412">
    <property type="entry name" value="ABC_2_transport"/>
</dbReference>
<feature type="domain" description="ABC transmembrane type-2" evidence="7">
    <location>
        <begin position="23"/>
        <end position="264"/>
    </location>
</feature>
<dbReference type="InterPro" id="IPR013525">
    <property type="entry name" value="ABC2_TM"/>
</dbReference>
<keyword evidence="3 6" id="KW-1133">Transmembrane helix</keyword>
<feature type="transmembrane region" description="Helical" evidence="6">
    <location>
        <begin position="63"/>
        <end position="86"/>
    </location>
</feature>
<dbReference type="GO" id="GO:0043190">
    <property type="term" value="C:ATP-binding cassette (ABC) transporter complex"/>
    <property type="evidence" value="ECO:0007669"/>
    <property type="project" value="InterPro"/>
</dbReference>
<dbReference type="PANTHER" id="PTHR43229">
    <property type="entry name" value="NODULATION PROTEIN J"/>
    <property type="match status" value="1"/>
</dbReference>
<accession>A0AAU7JXM9</accession>
<dbReference type="PANTHER" id="PTHR43229:SF2">
    <property type="entry name" value="NODULATION PROTEIN J"/>
    <property type="match status" value="1"/>
</dbReference>
<evidence type="ECO:0000256" key="3">
    <source>
        <dbReference type="ARBA" id="ARBA00022989"/>
    </source>
</evidence>
<dbReference type="GO" id="GO:0046677">
    <property type="term" value="P:response to antibiotic"/>
    <property type="evidence" value="ECO:0007669"/>
    <property type="project" value="UniProtKB-KW"/>
</dbReference>
<proteinExistence type="inferred from homology"/>
<evidence type="ECO:0000256" key="5">
    <source>
        <dbReference type="ARBA" id="ARBA00023251"/>
    </source>
</evidence>
<feature type="transmembrane region" description="Helical" evidence="6">
    <location>
        <begin position="24"/>
        <end position="43"/>
    </location>
</feature>
<dbReference type="RefSeq" id="WP_406832573.1">
    <property type="nucleotide sequence ID" value="NZ_CP157483.1"/>
</dbReference>
<protein>
    <recommendedName>
        <fullName evidence="6">Transport permease protein</fullName>
    </recommendedName>
</protein>
<feature type="transmembrane region" description="Helical" evidence="6">
    <location>
        <begin position="141"/>
        <end position="163"/>
    </location>
</feature>
<feature type="transmembrane region" description="Helical" evidence="6">
    <location>
        <begin position="175"/>
        <end position="196"/>
    </location>
</feature>
<keyword evidence="5" id="KW-0046">Antibiotic resistance</keyword>
<evidence type="ECO:0000256" key="2">
    <source>
        <dbReference type="ARBA" id="ARBA00022692"/>
    </source>
</evidence>
<evidence type="ECO:0000256" key="1">
    <source>
        <dbReference type="ARBA" id="ARBA00004141"/>
    </source>
</evidence>
<keyword evidence="6" id="KW-0813">Transport</keyword>
<gene>
    <name evidence="8" type="ORF">ABEG17_07070</name>
</gene>
<keyword evidence="4 6" id="KW-0472">Membrane</keyword>
<name>A0AAU7JXM9_9MICO</name>
<dbReference type="GO" id="GO:0140359">
    <property type="term" value="F:ABC-type transporter activity"/>
    <property type="evidence" value="ECO:0007669"/>
    <property type="project" value="InterPro"/>
</dbReference>